<dbReference type="EMBL" id="JAZGQK010000033">
    <property type="protein sequence ID" value="MEE6262913.1"/>
    <property type="molecule type" value="Genomic_DNA"/>
</dbReference>
<proteinExistence type="predicted"/>
<gene>
    <name evidence="6" type="ORF">V1633_30985</name>
    <name evidence="7" type="ORF">V1633_34645</name>
</gene>
<evidence type="ECO:0000256" key="3">
    <source>
        <dbReference type="SAM" id="MobiDB-lite"/>
    </source>
</evidence>
<comment type="caution">
    <text evidence="7">The sequence shown here is derived from an EMBL/GenBank/DDBJ whole genome shotgun (WGS) entry which is preliminary data.</text>
</comment>
<dbReference type="InterPro" id="IPR027383">
    <property type="entry name" value="Znf_put"/>
</dbReference>
<feature type="transmembrane region" description="Helical" evidence="4">
    <location>
        <begin position="89"/>
        <end position="111"/>
    </location>
</feature>
<evidence type="ECO:0000313" key="8">
    <source>
        <dbReference type="Proteomes" id="UP001332243"/>
    </source>
</evidence>
<evidence type="ECO:0000256" key="4">
    <source>
        <dbReference type="SAM" id="Phobius"/>
    </source>
</evidence>
<keyword evidence="4" id="KW-0472">Membrane</keyword>
<name>A0ABU7S498_9ACTN</name>
<evidence type="ECO:0000259" key="5">
    <source>
        <dbReference type="Pfam" id="PF13490"/>
    </source>
</evidence>
<dbReference type="InterPro" id="IPR041916">
    <property type="entry name" value="Anti_sigma_zinc_sf"/>
</dbReference>
<dbReference type="Proteomes" id="UP001332243">
    <property type="component" value="Unassembled WGS sequence"/>
</dbReference>
<reference evidence="7 8" key="1">
    <citation type="submission" date="2024-01" db="EMBL/GenBank/DDBJ databases">
        <title>Genome insights into Plantactinospora sonchi sp. nov.</title>
        <authorList>
            <person name="Wang L."/>
        </authorList>
    </citation>
    <scope>NUCLEOTIDE SEQUENCE [LARGE SCALE GENOMIC DNA]</scope>
    <source>
        <strain evidence="7 8">NEAU-QY2</strain>
    </source>
</reference>
<keyword evidence="4" id="KW-1133">Transmembrane helix</keyword>
<organism evidence="7 8">
    <name type="scientific">Plantactinospora sonchi</name>
    <dbReference type="NCBI Taxonomy" id="1544735"/>
    <lineage>
        <taxon>Bacteria</taxon>
        <taxon>Bacillati</taxon>
        <taxon>Actinomycetota</taxon>
        <taxon>Actinomycetes</taxon>
        <taxon>Micromonosporales</taxon>
        <taxon>Micromonosporaceae</taxon>
        <taxon>Plantactinospora</taxon>
    </lineage>
</organism>
<dbReference type="EMBL" id="JAZGQK010000040">
    <property type="protein sequence ID" value="MEE6263623.1"/>
    <property type="molecule type" value="Genomic_DNA"/>
</dbReference>
<keyword evidence="4" id="KW-0812">Transmembrane</keyword>
<keyword evidence="8" id="KW-1185">Reference proteome</keyword>
<accession>A0ABU7S498</accession>
<dbReference type="Gene3D" id="1.10.10.1320">
    <property type="entry name" value="Anti-sigma factor, zinc-finger domain"/>
    <property type="match status" value="1"/>
</dbReference>
<dbReference type="Pfam" id="PF13490">
    <property type="entry name" value="zf-HC2"/>
    <property type="match status" value="1"/>
</dbReference>
<evidence type="ECO:0000256" key="2">
    <source>
        <dbReference type="ARBA" id="ARBA00023163"/>
    </source>
</evidence>
<sequence>MTGEAHRDVASYALGVLDERDSSRFEEHLAGCDTCAVELESLLPVVDLLGEVDGRDLVAVEEYDTDSPHFERVLAAVGEDRRRARSRRLYTLAAGIVLLAMLTGLGFFAGARSVGPDVTAQPPGTPGDPWPSGRPGSPDGERFDTTDRTSGVHADFVVESRPFGTRVFFALSGLSGPRVCRLVLLPESGPAEVISSWSVPPAGYGTAAQKQPLMLQASSATERTRIEGIRVEEVNDRGEATPLVTLSL</sequence>
<evidence type="ECO:0000313" key="6">
    <source>
        <dbReference type="EMBL" id="MEE6262913.1"/>
    </source>
</evidence>
<protein>
    <submittedName>
        <fullName evidence="7">Zf-HC2 domain-containing protein</fullName>
    </submittedName>
</protein>
<feature type="region of interest" description="Disordered" evidence="3">
    <location>
        <begin position="117"/>
        <end position="148"/>
    </location>
</feature>
<evidence type="ECO:0000313" key="7">
    <source>
        <dbReference type="EMBL" id="MEE6263623.1"/>
    </source>
</evidence>
<dbReference type="RefSeq" id="WP_331217853.1">
    <property type="nucleotide sequence ID" value="NZ_JAZGQK010000033.1"/>
</dbReference>
<keyword evidence="1" id="KW-0805">Transcription regulation</keyword>
<evidence type="ECO:0000256" key="1">
    <source>
        <dbReference type="ARBA" id="ARBA00023015"/>
    </source>
</evidence>
<feature type="domain" description="Putative zinc-finger" evidence="5">
    <location>
        <begin position="5"/>
        <end position="36"/>
    </location>
</feature>
<keyword evidence="2" id="KW-0804">Transcription</keyword>